<dbReference type="Gene3D" id="3.90.840.10">
    <property type="entry name" value="Thiol-activated cytolysin superfamily/Thiol-activated cytolysin, alpha-beta domain"/>
    <property type="match status" value="1"/>
</dbReference>
<organism evidence="2 3">
    <name type="scientific">Arenibacter algicola</name>
    <dbReference type="NCBI Taxonomy" id="616991"/>
    <lineage>
        <taxon>Bacteria</taxon>
        <taxon>Pseudomonadati</taxon>
        <taxon>Bacteroidota</taxon>
        <taxon>Flavobacteriia</taxon>
        <taxon>Flavobacteriales</taxon>
        <taxon>Flavobacteriaceae</taxon>
        <taxon>Arenibacter</taxon>
    </lineage>
</organism>
<dbReference type="EMBL" id="CP022515">
    <property type="protein sequence ID" value="ASO08090.1"/>
    <property type="molecule type" value="Genomic_DNA"/>
</dbReference>
<evidence type="ECO:0000313" key="3">
    <source>
        <dbReference type="Proteomes" id="UP000204551"/>
    </source>
</evidence>
<dbReference type="KEGG" id="aalg:AREALGSMS7_04701"/>
<proteinExistence type="predicted"/>
<dbReference type="InterPro" id="IPR036363">
    <property type="entry name" value="Thiol_cytolysin_ab_sf"/>
</dbReference>
<evidence type="ECO:0000313" key="2">
    <source>
        <dbReference type="EMBL" id="ASO08090.1"/>
    </source>
</evidence>
<dbReference type="Proteomes" id="UP000204551">
    <property type="component" value="Chromosome"/>
</dbReference>
<sequence>MKTFNFKMSWRTLMFAILLFVTFSCQKDDISDSTQSISGGNANEFNALMASKPAFTQPAEISEPVEIEEEAIPPAQDGEGSPLECYTNYYKAAPGFDEMLALDPTTDVIFPGAILKGESIPTGEYVPIIADRAPITLSASLTNISGSPVVEIKDPKLSTVREGIKLGILDQEVTGATAAKVNFSISEVYSEEQLKLAIGVNYRSAVQKVSGSFNFSKSTYQNKFVLKYFQVYYTIDMDPPKNPSDLFTSVPDINALGSTSPVYVATVTYGRMVIYTIESNYSITEIDSAFKVALDPGNEGSVDAESKKVFSESKVEALVIGGSGSDAAQTVKGPEDVYNYIANGGDYSKDSPGAPLSYKLRYLKQGTPVARVVLSSKYPVRKCDLAFPIYRIELGYIKCNDCKDAGGNIELYGRLTARMVHKGETAGEKVVWEKDRDHALSLGENETRQINRTVPDIQLYRPDYDADYVAIGGHLYERDNNDLGNGDDDLGPVPDKIYLKDIPYGGKHFKVNFEEVVEVGYRLERVK</sequence>
<gene>
    <name evidence="2" type="primary">ply</name>
    <name evidence="2" type="ORF">AREALGSMS7_04701</name>
</gene>
<dbReference type="SUPFAM" id="SSF56978">
    <property type="entry name" value="Perfringolysin"/>
    <property type="match status" value="1"/>
</dbReference>
<dbReference type="PROSITE" id="PS51257">
    <property type="entry name" value="PROKAR_LIPOPROTEIN"/>
    <property type="match status" value="1"/>
</dbReference>
<accession>A0A221V3G6</accession>
<dbReference type="InterPro" id="IPR036359">
    <property type="entry name" value="Thiol_cytolysin_sf"/>
</dbReference>
<evidence type="ECO:0000256" key="1">
    <source>
        <dbReference type="SAM" id="SignalP"/>
    </source>
</evidence>
<reference evidence="2 3" key="1">
    <citation type="submission" date="2017-07" db="EMBL/GenBank/DDBJ databases">
        <title>Genome Sequence of Arenibacter algicola Strain SMS7 Isolated from a culture of the Diatom Skeletonema marinoi.</title>
        <authorList>
            <person name="Topel M."/>
            <person name="Pinder M.I.M."/>
            <person name="Johansson O.N."/>
            <person name="Kourtchenko O."/>
            <person name="Godhe A."/>
            <person name="Clarke A.K."/>
        </authorList>
    </citation>
    <scope>NUCLEOTIDE SEQUENCE [LARGE SCALE GENOMIC DNA]</scope>
    <source>
        <strain evidence="2 3">SMS7</strain>
    </source>
</reference>
<feature type="chain" id="PRO_5012058592" evidence="1">
    <location>
        <begin position="28"/>
        <end position="527"/>
    </location>
</feature>
<dbReference type="AlphaFoldDB" id="A0A221V3G6"/>
<feature type="signal peptide" evidence="1">
    <location>
        <begin position="1"/>
        <end position="27"/>
    </location>
</feature>
<dbReference type="RefSeq" id="WP_093980226.1">
    <property type="nucleotide sequence ID" value="NZ_CP022515.1"/>
</dbReference>
<name>A0A221V3G6_9FLAO</name>
<dbReference type="Pfam" id="PF01289">
    <property type="entry name" value="Thiol_cytolysin"/>
    <property type="match status" value="1"/>
</dbReference>
<dbReference type="InterPro" id="IPR001869">
    <property type="entry name" value="Thiol_cytolysin"/>
</dbReference>
<keyword evidence="1" id="KW-0732">Signal</keyword>
<dbReference type="GO" id="GO:0015485">
    <property type="term" value="F:cholesterol binding"/>
    <property type="evidence" value="ECO:0007669"/>
    <property type="project" value="InterPro"/>
</dbReference>
<dbReference type="Gene3D" id="3.40.30.40">
    <property type="entry name" value="Perfringolysin"/>
    <property type="match status" value="1"/>
</dbReference>
<dbReference type="Gene3D" id="3.30.1040.20">
    <property type="match status" value="1"/>
</dbReference>
<protein>
    <submittedName>
        <fullName evidence="2">Pneumolysin</fullName>
    </submittedName>
</protein>